<evidence type="ECO:0000313" key="2">
    <source>
        <dbReference type="Proteomes" id="UP000799118"/>
    </source>
</evidence>
<evidence type="ECO:0008006" key="3">
    <source>
        <dbReference type="Google" id="ProtNLM"/>
    </source>
</evidence>
<keyword evidence="2" id="KW-1185">Reference proteome</keyword>
<proteinExistence type="predicted"/>
<organism evidence="1 2">
    <name type="scientific">Gymnopus androsaceus JB14</name>
    <dbReference type="NCBI Taxonomy" id="1447944"/>
    <lineage>
        <taxon>Eukaryota</taxon>
        <taxon>Fungi</taxon>
        <taxon>Dikarya</taxon>
        <taxon>Basidiomycota</taxon>
        <taxon>Agaricomycotina</taxon>
        <taxon>Agaricomycetes</taxon>
        <taxon>Agaricomycetidae</taxon>
        <taxon>Agaricales</taxon>
        <taxon>Marasmiineae</taxon>
        <taxon>Omphalotaceae</taxon>
        <taxon>Gymnopus</taxon>
    </lineage>
</organism>
<evidence type="ECO:0000313" key="1">
    <source>
        <dbReference type="EMBL" id="KAE9387539.1"/>
    </source>
</evidence>
<name>A0A6A4GP40_9AGAR</name>
<dbReference type="EMBL" id="ML769794">
    <property type="protein sequence ID" value="KAE9387539.1"/>
    <property type="molecule type" value="Genomic_DNA"/>
</dbReference>
<reference evidence="1" key="1">
    <citation type="journal article" date="2019" name="Environ. Microbiol.">
        <title>Fungal ecological strategies reflected in gene transcription - a case study of two litter decomposers.</title>
        <authorList>
            <person name="Barbi F."/>
            <person name="Kohler A."/>
            <person name="Barry K."/>
            <person name="Baskaran P."/>
            <person name="Daum C."/>
            <person name="Fauchery L."/>
            <person name="Ihrmark K."/>
            <person name="Kuo A."/>
            <person name="LaButti K."/>
            <person name="Lipzen A."/>
            <person name="Morin E."/>
            <person name="Grigoriev I.V."/>
            <person name="Henrissat B."/>
            <person name="Lindahl B."/>
            <person name="Martin F."/>
        </authorList>
    </citation>
    <scope>NUCLEOTIDE SEQUENCE</scope>
    <source>
        <strain evidence="1">JB14</strain>
    </source>
</reference>
<sequence length="292" mass="33152">MESQTFLEGDIVLRSVDGDLFHIQESHIPVACQTFPSYLLNTHHIVDTTLDASVLKIVLHFIYPSKAPPNLNGISIDILAEVFSLTKQWGMPLAKEYCRFHFQQHVAEHYVAVLRVVEDCTPLLASLVPFIIDLRSDTLMDMGVSHRLCTRWANFREQCIFAMIKAENVLDIHDGCPLWRNTVKPHLKNQVRDGQGQLKILLVKKPINSDSLSVQDVFQLTLKKLTNVNNLRSFSGSYIIEVGDNEMAQEMGNMDEDFCFGANPAKPNVSCCKTHLYEWHNAVIAELNQVQF</sequence>
<dbReference type="OrthoDB" id="3184970at2759"/>
<dbReference type="Proteomes" id="UP000799118">
    <property type="component" value="Unassembled WGS sequence"/>
</dbReference>
<protein>
    <recommendedName>
        <fullName evidence="3">BTB domain-containing protein</fullName>
    </recommendedName>
</protein>
<dbReference type="AlphaFoldDB" id="A0A6A4GP40"/>
<gene>
    <name evidence="1" type="ORF">BT96DRAFT_1005012</name>
</gene>
<accession>A0A6A4GP40</accession>